<keyword evidence="2" id="KW-0833">Ubl conjugation pathway</keyword>
<proteinExistence type="inferred from homology"/>
<comment type="similarity">
    <text evidence="3">Belongs to the NPH3 family.</text>
</comment>
<dbReference type="Gene3D" id="3.30.710.10">
    <property type="entry name" value="Potassium Channel Kv1.1, Chain A"/>
    <property type="match status" value="1"/>
</dbReference>
<keyword evidence="9" id="KW-1185">Reference proteome</keyword>
<keyword evidence="4" id="KW-0175">Coiled coil</keyword>
<evidence type="ECO:0008006" key="10">
    <source>
        <dbReference type="Google" id="ProtNLM"/>
    </source>
</evidence>
<dbReference type="PROSITE" id="PS51649">
    <property type="entry name" value="NPH3"/>
    <property type="match status" value="1"/>
</dbReference>
<organism evidence="8 9">
    <name type="scientific">Citrullus colocynthis</name>
    <name type="common">colocynth</name>
    <dbReference type="NCBI Taxonomy" id="252529"/>
    <lineage>
        <taxon>Eukaryota</taxon>
        <taxon>Viridiplantae</taxon>
        <taxon>Streptophyta</taxon>
        <taxon>Embryophyta</taxon>
        <taxon>Tracheophyta</taxon>
        <taxon>Spermatophyta</taxon>
        <taxon>Magnoliopsida</taxon>
        <taxon>eudicotyledons</taxon>
        <taxon>Gunneridae</taxon>
        <taxon>Pentapetalae</taxon>
        <taxon>rosids</taxon>
        <taxon>fabids</taxon>
        <taxon>Cucurbitales</taxon>
        <taxon>Cucurbitaceae</taxon>
        <taxon>Benincaseae</taxon>
        <taxon>Citrullus</taxon>
    </lineage>
</organism>
<dbReference type="PANTHER" id="PTHR32370">
    <property type="entry name" value="OS12G0117600 PROTEIN"/>
    <property type="match status" value="1"/>
</dbReference>
<protein>
    <recommendedName>
        <fullName evidence="10">Phototropic-responsive NPH3 family protein</fullName>
    </recommendedName>
</protein>
<feature type="coiled-coil region" evidence="4">
    <location>
        <begin position="665"/>
        <end position="692"/>
    </location>
</feature>
<dbReference type="Pfam" id="PF00651">
    <property type="entry name" value="BTB"/>
    <property type="match status" value="1"/>
</dbReference>
<feature type="compositionally biased region" description="Low complexity" evidence="5">
    <location>
        <begin position="621"/>
        <end position="635"/>
    </location>
</feature>
<dbReference type="SMART" id="SM00225">
    <property type="entry name" value="BTB"/>
    <property type="match status" value="1"/>
</dbReference>
<feature type="domain" description="NPH3" evidence="7">
    <location>
        <begin position="326"/>
        <end position="599"/>
    </location>
</feature>
<dbReference type="Pfam" id="PF03000">
    <property type="entry name" value="NPH3"/>
    <property type="match status" value="1"/>
</dbReference>
<evidence type="ECO:0000313" key="8">
    <source>
        <dbReference type="EMBL" id="CAK9316147.1"/>
    </source>
</evidence>
<reference evidence="8 9" key="1">
    <citation type="submission" date="2024-03" db="EMBL/GenBank/DDBJ databases">
        <authorList>
            <person name="Gkanogiannis A."/>
            <person name="Becerra Lopez-Lavalle L."/>
        </authorList>
    </citation>
    <scope>NUCLEOTIDE SEQUENCE [LARGE SCALE GENOMIC DNA]</scope>
</reference>
<dbReference type="SUPFAM" id="SSF54695">
    <property type="entry name" value="POZ domain"/>
    <property type="match status" value="1"/>
</dbReference>
<dbReference type="InterPro" id="IPR000210">
    <property type="entry name" value="BTB/POZ_dom"/>
</dbReference>
<evidence type="ECO:0000313" key="9">
    <source>
        <dbReference type="Proteomes" id="UP001642487"/>
    </source>
</evidence>
<evidence type="ECO:0000256" key="1">
    <source>
        <dbReference type="ARBA" id="ARBA00004906"/>
    </source>
</evidence>
<accession>A0ABP0YBU5</accession>
<feature type="region of interest" description="Disordered" evidence="5">
    <location>
        <begin position="621"/>
        <end position="649"/>
    </location>
</feature>
<dbReference type="InterPro" id="IPR043454">
    <property type="entry name" value="NPH3/RPT2-like"/>
</dbReference>
<comment type="pathway">
    <text evidence="1">Protein modification; protein ubiquitination.</text>
</comment>
<evidence type="ECO:0000256" key="4">
    <source>
        <dbReference type="SAM" id="Coils"/>
    </source>
</evidence>
<evidence type="ECO:0000256" key="5">
    <source>
        <dbReference type="SAM" id="MobiDB-lite"/>
    </source>
</evidence>
<dbReference type="Proteomes" id="UP001642487">
    <property type="component" value="Chromosome 2"/>
</dbReference>
<evidence type="ECO:0000256" key="3">
    <source>
        <dbReference type="PROSITE-ProRule" id="PRU00982"/>
    </source>
</evidence>
<feature type="region of interest" description="Disordered" evidence="5">
    <location>
        <begin position="701"/>
        <end position="728"/>
    </location>
</feature>
<sequence length="791" mass="90917">MSIELNKSKFWDWEKCCKEASATLFPKHSLKLSEAVPSWVYWRLECIGIATRRTQKNGSHDKGKREKANLILMAEVFLQVQEFNFSATENVFEALKYGYRDYTRPSGVLLMAVISPKVSSVASSPFTSPNIGVLLKIKIISWSQETGLPVSVRIRVGDRIFHLHKHPLLSKSGYFQKRLNESTEYELPSDFPGGPETFELLALFIYGSSTLVDPFNVAALRCAAEFLEMTDDYCSSNLCERFDIYLNQVVFQSWDDTLIVLQKCQQLLPWSEELLIVSRCIESLAFMACMEILDPERRRDQPVVTMDALASQVWSCEIVKEILCQDLWIKDLIALPFEFFKRVVGSLRRQGMREKYVSPIIVFYANKWILSEKLRQFWESTDEKIAEDEANEKVSYILQGLLDLLPLGQRTSRVVPVGFYFALLSKSLEIGLKSNNLQKLQDQIASVLHFAQVEDFLLPKTGADSVSSSIEFATMEKILETFVSSNMKNHNHSGSNSTVAELWDEYLTYIAPDPKLEQKRFVELIEKVPSSWRENHNHLYRAVNTFLQAQSQLSQEEKWAVCKYLNCQKLSQEACIEAVQNELMPLRLIVQALFVQQLNTQQVFKECSNSFRFARYGEFSGSLSSSRFPNSNSQNLRDSPYTDGGDPNRRTLSFLLQKDHVIQTHESSRNEYESTSFRIQNLEQELISLKKSIQWQTLSKKTETMSSSKAEGRTKLPDVDSKYSSKKKNSHEQVTGCIGSVNFSAQRNYASRLFKVFSGIRLFGSRKQKRKSGFPALWRRSMYQINHRLDL</sequence>
<dbReference type="EMBL" id="OZ021736">
    <property type="protein sequence ID" value="CAK9316147.1"/>
    <property type="molecule type" value="Genomic_DNA"/>
</dbReference>
<name>A0ABP0YBU5_9ROSI</name>
<feature type="compositionally biased region" description="Basic and acidic residues" evidence="5">
    <location>
        <begin position="710"/>
        <end position="723"/>
    </location>
</feature>
<gene>
    <name evidence="8" type="ORF">CITCOLO1_LOCUS7994</name>
</gene>
<dbReference type="PROSITE" id="PS50097">
    <property type="entry name" value="BTB"/>
    <property type="match status" value="1"/>
</dbReference>
<dbReference type="InterPro" id="IPR011333">
    <property type="entry name" value="SKP1/BTB/POZ_sf"/>
</dbReference>
<feature type="domain" description="BTB" evidence="6">
    <location>
        <begin position="150"/>
        <end position="214"/>
    </location>
</feature>
<evidence type="ECO:0000259" key="7">
    <source>
        <dbReference type="PROSITE" id="PS51649"/>
    </source>
</evidence>
<evidence type="ECO:0000256" key="2">
    <source>
        <dbReference type="ARBA" id="ARBA00022786"/>
    </source>
</evidence>
<dbReference type="InterPro" id="IPR027356">
    <property type="entry name" value="NPH3_dom"/>
</dbReference>
<evidence type="ECO:0000259" key="6">
    <source>
        <dbReference type="PROSITE" id="PS50097"/>
    </source>
</evidence>